<dbReference type="HOGENOM" id="CLU_059362_1_0_7"/>
<evidence type="ECO:0000256" key="2">
    <source>
        <dbReference type="ARBA" id="ARBA00011771"/>
    </source>
</evidence>
<dbReference type="PANTHER" id="PTHR43745">
    <property type="entry name" value="NITROREDUCTASE MJ1384-RELATED"/>
    <property type="match status" value="1"/>
</dbReference>
<comment type="subunit">
    <text evidence="2">Heterodimer of a large and a small subunit.</text>
</comment>
<evidence type="ECO:0000313" key="6">
    <source>
        <dbReference type="EMBL" id="BAH74667.1"/>
    </source>
</evidence>
<evidence type="ECO:0000256" key="3">
    <source>
        <dbReference type="ARBA" id="ARBA00022723"/>
    </source>
</evidence>
<accession>C4XLS9</accession>
<dbReference type="EMBL" id="AP010904">
    <property type="protein sequence ID" value="BAH74667.1"/>
    <property type="molecule type" value="Genomic_DNA"/>
</dbReference>
<evidence type="ECO:0000259" key="5">
    <source>
        <dbReference type="Pfam" id="PF00881"/>
    </source>
</evidence>
<dbReference type="GO" id="GO:0051536">
    <property type="term" value="F:iron-sulfur cluster binding"/>
    <property type="evidence" value="ECO:0007669"/>
    <property type="project" value="UniProtKB-KW"/>
</dbReference>
<name>C4XLS9_SOLM1</name>
<dbReference type="Proteomes" id="UP000009071">
    <property type="component" value="Chromosome"/>
</dbReference>
<dbReference type="CDD" id="cd02142">
    <property type="entry name" value="McbC_SagB-like_oxidoreductase"/>
    <property type="match status" value="1"/>
</dbReference>
<dbReference type="STRING" id="573370.DMR_11760"/>
<evidence type="ECO:0000256" key="4">
    <source>
        <dbReference type="ARBA" id="ARBA00023014"/>
    </source>
</evidence>
<dbReference type="eggNOG" id="COG0778">
    <property type="taxonomic scope" value="Bacteria"/>
</dbReference>
<dbReference type="KEGG" id="dma:DMR_11760"/>
<dbReference type="GO" id="GO:0046872">
    <property type="term" value="F:metal ion binding"/>
    <property type="evidence" value="ECO:0007669"/>
    <property type="project" value="UniProtKB-KW"/>
</dbReference>
<dbReference type="SUPFAM" id="SSF55469">
    <property type="entry name" value="FMN-dependent nitroreductase-like"/>
    <property type="match status" value="1"/>
</dbReference>
<dbReference type="PANTHER" id="PTHR43745:SF2">
    <property type="entry name" value="NITROREDUCTASE MJ1384-RELATED"/>
    <property type="match status" value="1"/>
</dbReference>
<proteinExistence type="predicted"/>
<dbReference type="InterPro" id="IPR000415">
    <property type="entry name" value="Nitroreductase-like"/>
</dbReference>
<comment type="subcellular location">
    <subcellularLocation>
        <location evidence="1">Periplasm</location>
    </subcellularLocation>
</comment>
<dbReference type="Pfam" id="PF00881">
    <property type="entry name" value="Nitroreductase"/>
    <property type="match status" value="1"/>
</dbReference>
<dbReference type="NCBIfam" id="TIGR01409">
    <property type="entry name" value="TAT_signal_seq"/>
    <property type="match status" value="1"/>
</dbReference>
<keyword evidence="7" id="KW-1185">Reference proteome</keyword>
<feature type="domain" description="Nitroreductase" evidence="5">
    <location>
        <begin position="55"/>
        <end position="222"/>
    </location>
</feature>
<dbReference type="Gene3D" id="3.40.109.10">
    <property type="entry name" value="NADH Oxidase"/>
    <property type="match status" value="1"/>
</dbReference>
<dbReference type="GO" id="GO:0016491">
    <property type="term" value="F:oxidoreductase activity"/>
    <property type="evidence" value="ECO:0007669"/>
    <property type="project" value="InterPro"/>
</dbReference>
<dbReference type="InterPro" id="IPR019546">
    <property type="entry name" value="TAT_signal_bac_arc"/>
</dbReference>
<keyword evidence="4" id="KW-0411">Iron-sulfur</keyword>
<reference evidence="6 7" key="1">
    <citation type="journal article" date="2009" name="Genome Res.">
        <title>Whole genome sequence of Desulfovibrio magneticus strain RS-1 revealed common gene clusters in magnetotactic bacteria.</title>
        <authorList>
            <person name="Nakazawa H."/>
            <person name="Arakaki A."/>
            <person name="Narita-Yamada S."/>
            <person name="Yashiro I."/>
            <person name="Jinno K."/>
            <person name="Aoki N."/>
            <person name="Tsuruyama A."/>
            <person name="Okamura Y."/>
            <person name="Tanikawa S."/>
            <person name="Fujita N."/>
            <person name="Takeyama H."/>
            <person name="Matsunaga T."/>
        </authorList>
    </citation>
    <scope>NUCLEOTIDE SEQUENCE [LARGE SCALE GENOMIC DNA]</scope>
    <source>
        <strain evidence="7">ATCC 700980 / DSM 13731 / RS-1</strain>
    </source>
</reference>
<dbReference type="InterPro" id="IPR029479">
    <property type="entry name" value="Nitroreductase"/>
</dbReference>
<evidence type="ECO:0000256" key="1">
    <source>
        <dbReference type="ARBA" id="ARBA00004418"/>
    </source>
</evidence>
<dbReference type="AlphaFoldDB" id="C4XLS9"/>
<keyword evidence="3" id="KW-0479">Metal-binding</keyword>
<dbReference type="InterPro" id="IPR052544">
    <property type="entry name" value="Bacteriocin_Proc_Enz"/>
</dbReference>
<keyword evidence="4" id="KW-0408">Iron</keyword>
<sequence length="225" mass="24239">MPRKECPVDRRAFMKTAGTLCVGLGIGGARDALAQNADILPPPALPGGKTLEEALRARQSIRSYADKDIPAEVLSGLLWAACGVNRKESGKRTAPTAVNKQEIDVWVVKKDGFFLYEPKDHMLSRKGSQDIRALTGTQSYVAEAPLDLIYVADMGKVAGKTDQERANLAWADTGYVSQNVYLYCAVMGLGTVVRASIDLPALSKAMGLGEKQHIIMAQCVGYPKA</sequence>
<gene>
    <name evidence="6" type="ordered locus">DMR_11760</name>
</gene>
<dbReference type="InterPro" id="IPR006311">
    <property type="entry name" value="TAT_signal"/>
</dbReference>
<evidence type="ECO:0000313" key="7">
    <source>
        <dbReference type="Proteomes" id="UP000009071"/>
    </source>
</evidence>
<dbReference type="PROSITE" id="PS51318">
    <property type="entry name" value="TAT"/>
    <property type="match status" value="1"/>
</dbReference>
<protein>
    <submittedName>
        <fullName evidence="6">Nitroreductase</fullName>
    </submittedName>
</protein>
<dbReference type="GO" id="GO:0042597">
    <property type="term" value="C:periplasmic space"/>
    <property type="evidence" value="ECO:0007669"/>
    <property type="project" value="UniProtKB-SubCell"/>
</dbReference>
<organism evidence="6 7">
    <name type="scientific">Solidesulfovibrio magneticus (strain ATCC 700980 / DSM 13731 / RS-1)</name>
    <name type="common">Desulfovibrio magneticus</name>
    <dbReference type="NCBI Taxonomy" id="573370"/>
    <lineage>
        <taxon>Bacteria</taxon>
        <taxon>Pseudomonadati</taxon>
        <taxon>Thermodesulfobacteriota</taxon>
        <taxon>Desulfovibrionia</taxon>
        <taxon>Desulfovibrionales</taxon>
        <taxon>Desulfovibrionaceae</taxon>
        <taxon>Solidesulfovibrio</taxon>
    </lineage>
</organism>